<protein>
    <submittedName>
        <fullName evidence="1">Uncharacterized protein</fullName>
    </submittedName>
</protein>
<organism evidence="1 2">
    <name type="scientific">Microvirga aerilata</name>
    <dbReference type="NCBI Taxonomy" id="670292"/>
    <lineage>
        <taxon>Bacteria</taxon>
        <taxon>Pseudomonadati</taxon>
        <taxon>Pseudomonadota</taxon>
        <taxon>Alphaproteobacteria</taxon>
        <taxon>Hyphomicrobiales</taxon>
        <taxon>Methylobacteriaceae</taxon>
        <taxon>Microvirga</taxon>
    </lineage>
</organism>
<reference evidence="1" key="1">
    <citation type="submission" date="2021-01" db="EMBL/GenBank/DDBJ databases">
        <title>Microvirga sp.</title>
        <authorList>
            <person name="Kim M.K."/>
        </authorList>
    </citation>
    <scope>NUCLEOTIDE SEQUENCE</scope>
    <source>
        <strain evidence="1">5420S-16</strain>
    </source>
</reference>
<gene>
    <name evidence="1" type="ORF">JKG68_08880</name>
</gene>
<keyword evidence="2" id="KW-1185">Reference proteome</keyword>
<dbReference type="RefSeq" id="WP_202058343.1">
    <property type="nucleotide sequence ID" value="NZ_JAEQMY010000010.1"/>
</dbReference>
<proteinExistence type="predicted"/>
<name>A0A936Z6U7_9HYPH</name>
<evidence type="ECO:0000313" key="1">
    <source>
        <dbReference type="EMBL" id="MBL0404076.1"/>
    </source>
</evidence>
<comment type="caution">
    <text evidence="1">The sequence shown here is derived from an EMBL/GenBank/DDBJ whole genome shotgun (WGS) entry which is preliminary data.</text>
</comment>
<dbReference type="AlphaFoldDB" id="A0A936Z6U7"/>
<dbReference type="EMBL" id="JAEQMY010000010">
    <property type="protein sequence ID" value="MBL0404076.1"/>
    <property type="molecule type" value="Genomic_DNA"/>
</dbReference>
<dbReference type="Proteomes" id="UP000605848">
    <property type="component" value="Unassembled WGS sequence"/>
</dbReference>
<evidence type="ECO:0000313" key="2">
    <source>
        <dbReference type="Proteomes" id="UP000605848"/>
    </source>
</evidence>
<accession>A0A936Z6U7</accession>
<sequence length="68" mass="7456">MNRSSQSSSLRSVAQSRMAQILGSKPQMSSLIGSVLISQPLEVEFKPKNSTFATFRPALKSLCLLEEL</sequence>